<dbReference type="AlphaFoldDB" id="A0A160T232"/>
<gene>
    <name evidence="3" type="ORF">CFX0092_A1391</name>
</gene>
<keyword evidence="4" id="KW-1185">Reference proteome</keyword>
<dbReference type="GO" id="GO:1904680">
    <property type="term" value="F:peptide transmembrane transporter activity"/>
    <property type="evidence" value="ECO:0007669"/>
    <property type="project" value="TreeGrafter"/>
</dbReference>
<keyword evidence="1" id="KW-0732">Signal</keyword>
<dbReference type="RefSeq" id="WP_157912955.1">
    <property type="nucleotide sequence ID" value="NZ_LN890655.1"/>
</dbReference>
<dbReference type="InterPro" id="IPR000914">
    <property type="entry name" value="SBP_5_dom"/>
</dbReference>
<dbReference type="InterPro" id="IPR039424">
    <property type="entry name" value="SBP_5"/>
</dbReference>
<dbReference type="Gene3D" id="3.10.105.10">
    <property type="entry name" value="Dipeptide-binding Protein, Domain 3"/>
    <property type="match status" value="1"/>
</dbReference>
<dbReference type="Gene3D" id="3.40.190.10">
    <property type="entry name" value="Periplasmic binding protein-like II"/>
    <property type="match status" value="1"/>
</dbReference>
<dbReference type="PROSITE" id="PS51257">
    <property type="entry name" value="PROKAR_LIPOPROTEIN"/>
    <property type="match status" value="1"/>
</dbReference>
<sequence length="612" mass="68919">MRAKNFRPIKLFIILLAFTALLMACSAPESSQVVEVEREVTRIVEGTPVVETVVEEVEVTRIVEVPAEVPTAEAEEIPLVYGDLPRNETFIVASQAPNNDIWDSFNNFQTSTFNNATGYQNMATEVPFIEWNGVIYPWLAQGWEYNEDGTEMTLTITEGVNWNDGEPLTIDDWLFTLQYAKDNADKGILYATFLSDVEWAANGDNQIVFTLPETNFRFHQAFVADISFAFTPVPQHIWEGQDPVTFTNPDAIGSGPYRLVSTSNDTRTVIWERRDDYWNPDAMPAPRYQVWLKRPEPDVAVFEWENNSYDLGRMPGQMTTRMVQANPALELLVHQDPCPRGLVFNVDSGPLADPAFRQAMSLLMDRTKVANLANVPGYVSPVLWPNPGVIDENFYDPAAAESFNVTTFDPVMAAQILDDAGYALVDGQRLDLEGNPISLDALYIDVGNPAWTVWAWLLSEQAQLLGIEINPRLLDIPTFFTVGPQGEFDILFRWFCTRPSDPLGGMYAGLHSDLLVPIGESSGGIPGRYTNPEMDALIDQIRAGDPSDPAIQDLFRQAYALWAEDKPYIPLYSENEGVMFNNKYWTGLEVGQPWVHWGNHFRQMLTYIEPTQ</sequence>
<reference evidence="3" key="1">
    <citation type="submission" date="2016-01" db="EMBL/GenBank/DDBJ databases">
        <authorList>
            <person name="Mcilroy J.S."/>
            <person name="Karst M S."/>
            <person name="Albertsen M."/>
        </authorList>
    </citation>
    <scope>NUCLEOTIDE SEQUENCE</scope>
    <source>
        <strain evidence="3">Cfx-K</strain>
    </source>
</reference>
<dbReference type="PANTHER" id="PTHR30290">
    <property type="entry name" value="PERIPLASMIC BINDING COMPONENT OF ABC TRANSPORTER"/>
    <property type="match status" value="1"/>
</dbReference>
<evidence type="ECO:0000256" key="1">
    <source>
        <dbReference type="SAM" id="SignalP"/>
    </source>
</evidence>
<organism evidence="3 4">
    <name type="scientific">Candidatus Promineifilum breve</name>
    <dbReference type="NCBI Taxonomy" id="1806508"/>
    <lineage>
        <taxon>Bacteria</taxon>
        <taxon>Bacillati</taxon>
        <taxon>Chloroflexota</taxon>
        <taxon>Ardenticatenia</taxon>
        <taxon>Candidatus Promineifilales</taxon>
        <taxon>Candidatus Promineifilaceae</taxon>
        <taxon>Candidatus Promineifilum</taxon>
    </lineage>
</organism>
<dbReference type="Pfam" id="PF00496">
    <property type="entry name" value="SBP_bac_5"/>
    <property type="match status" value="1"/>
</dbReference>
<feature type="signal peptide" evidence="1">
    <location>
        <begin position="1"/>
        <end position="31"/>
    </location>
</feature>
<evidence type="ECO:0000313" key="3">
    <source>
        <dbReference type="EMBL" id="CUS03269.2"/>
    </source>
</evidence>
<evidence type="ECO:0000313" key="4">
    <source>
        <dbReference type="Proteomes" id="UP000215027"/>
    </source>
</evidence>
<feature type="domain" description="Solute-binding protein family 5" evidence="2">
    <location>
        <begin position="135"/>
        <end position="512"/>
    </location>
</feature>
<evidence type="ECO:0000259" key="2">
    <source>
        <dbReference type="Pfam" id="PF00496"/>
    </source>
</evidence>
<dbReference type="PANTHER" id="PTHR30290:SF16">
    <property type="entry name" value="OLIGOPEPTIDE ABC TRANSPORTER, PERIPLASMIC OLIGOPEPTIDE-BINDING PROTEIN"/>
    <property type="match status" value="1"/>
</dbReference>
<dbReference type="EMBL" id="LN890655">
    <property type="protein sequence ID" value="CUS03269.2"/>
    <property type="molecule type" value="Genomic_DNA"/>
</dbReference>
<dbReference type="KEGG" id="pbf:CFX0092_A1391"/>
<accession>A0A160T232</accession>
<dbReference type="SUPFAM" id="SSF53850">
    <property type="entry name" value="Periplasmic binding protein-like II"/>
    <property type="match status" value="1"/>
</dbReference>
<feature type="chain" id="PRO_5008240530" evidence="1">
    <location>
        <begin position="32"/>
        <end position="612"/>
    </location>
</feature>
<dbReference type="Gene3D" id="3.90.76.10">
    <property type="entry name" value="Dipeptide-binding Protein, Domain 1"/>
    <property type="match status" value="1"/>
</dbReference>
<dbReference type="GO" id="GO:0015833">
    <property type="term" value="P:peptide transport"/>
    <property type="evidence" value="ECO:0007669"/>
    <property type="project" value="TreeGrafter"/>
</dbReference>
<protein>
    <submittedName>
        <fullName evidence="3">Extracellular solute-binding protein family 5</fullName>
    </submittedName>
</protein>
<dbReference type="Proteomes" id="UP000215027">
    <property type="component" value="Chromosome I"/>
</dbReference>
<dbReference type="OrthoDB" id="9772924at2"/>
<name>A0A160T232_9CHLR</name>
<proteinExistence type="predicted"/>
<dbReference type="CDD" id="cd08509">
    <property type="entry name" value="PBP2_TmCBP_oligosaccharides_like"/>
    <property type="match status" value="1"/>
</dbReference>